<accession>A0ABY9Z0C7</accession>
<protein>
    <recommendedName>
        <fullName evidence="3">DUF945 family protein</fullName>
    </recommendedName>
</protein>
<evidence type="ECO:0008006" key="3">
    <source>
        <dbReference type="Google" id="ProtNLM"/>
    </source>
</evidence>
<evidence type="ECO:0000313" key="2">
    <source>
        <dbReference type="Proteomes" id="UP001301869"/>
    </source>
</evidence>
<proteinExistence type="predicted"/>
<evidence type="ECO:0000313" key="1">
    <source>
        <dbReference type="EMBL" id="WNK20482.1"/>
    </source>
</evidence>
<sequence length="110" mass="11617">MRLMVTLLALAGVGYAGLYMYYDAGLARATEARLSELGLDAARVESLEFSPLAPLLTEAEVSATVTYSSFKADVTLHVDGHPLFTDELSLGLDGLKGLSLEIGPAGEGQR</sequence>
<keyword evidence="2" id="KW-1185">Reference proteome</keyword>
<organism evidence="1 2">
    <name type="scientific">Halomonas piscis</name>
    <dbReference type="NCBI Taxonomy" id="3031727"/>
    <lineage>
        <taxon>Bacteria</taxon>
        <taxon>Pseudomonadati</taxon>
        <taxon>Pseudomonadota</taxon>
        <taxon>Gammaproteobacteria</taxon>
        <taxon>Oceanospirillales</taxon>
        <taxon>Halomonadaceae</taxon>
        <taxon>Halomonas</taxon>
    </lineage>
</organism>
<reference evidence="1 2" key="1">
    <citation type="submission" date="2023-03" db="EMBL/GenBank/DDBJ databases">
        <title>Halomonas sp. nov., isolated from Korean tranditional fermented seafood 'Jeotgal'.</title>
        <authorList>
            <person name="Kim B."/>
            <person name="Shin N.-R."/>
        </authorList>
    </citation>
    <scope>NUCLEOTIDE SEQUENCE [LARGE SCALE GENOMIC DNA]</scope>
    <source>
        <strain evidence="1 2">SG2L-4</strain>
    </source>
</reference>
<dbReference type="Proteomes" id="UP001301869">
    <property type="component" value="Chromosome"/>
</dbReference>
<dbReference type="EMBL" id="CP119391">
    <property type="protein sequence ID" value="WNK20482.1"/>
    <property type="molecule type" value="Genomic_DNA"/>
</dbReference>
<gene>
    <name evidence="1" type="ORF">P1P91_01990</name>
</gene>
<name>A0ABY9Z0C7_9GAMM</name>
<dbReference type="RefSeq" id="WP_311884164.1">
    <property type="nucleotide sequence ID" value="NZ_CP119391.1"/>
</dbReference>